<reference evidence="2 3" key="1">
    <citation type="journal article" date="2018" name="PLoS ONE">
        <title>The draft genome of Kipferlia bialata reveals reductive genome evolution in fornicate parasites.</title>
        <authorList>
            <person name="Tanifuji G."/>
            <person name="Takabayashi S."/>
            <person name="Kume K."/>
            <person name="Takagi M."/>
            <person name="Nakayama T."/>
            <person name="Kamikawa R."/>
            <person name="Inagaki Y."/>
            <person name="Hashimoto T."/>
        </authorList>
    </citation>
    <scope>NUCLEOTIDE SEQUENCE [LARGE SCALE GENOMIC DNA]</scope>
    <source>
        <strain evidence="2">NY0173</strain>
    </source>
</reference>
<dbReference type="EMBL" id="BDIP01006823">
    <property type="protein sequence ID" value="GCA64300.1"/>
    <property type="molecule type" value="Genomic_DNA"/>
</dbReference>
<dbReference type="AlphaFoldDB" id="A0A391NUS1"/>
<protein>
    <submittedName>
        <fullName evidence="2">Uncharacterized protein</fullName>
    </submittedName>
</protein>
<evidence type="ECO:0000313" key="2">
    <source>
        <dbReference type="EMBL" id="GCA64300.1"/>
    </source>
</evidence>
<accession>A0A391NUS1</accession>
<dbReference type="Proteomes" id="UP000265618">
    <property type="component" value="Unassembled WGS sequence"/>
</dbReference>
<organism evidence="2 3">
    <name type="scientific">Kipferlia bialata</name>
    <dbReference type="NCBI Taxonomy" id="797122"/>
    <lineage>
        <taxon>Eukaryota</taxon>
        <taxon>Metamonada</taxon>
        <taxon>Carpediemonas-like organisms</taxon>
        <taxon>Kipferlia</taxon>
    </lineage>
</organism>
<gene>
    <name evidence="2" type="ORF">KIPB_013870</name>
</gene>
<proteinExistence type="predicted"/>
<sequence>FMTHVHLQSKEDSDKVPRTGRLTGKPLQIARDAVLPFYL</sequence>
<feature type="region of interest" description="Disordered" evidence="1">
    <location>
        <begin position="1"/>
        <end position="23"/>
    </location>
</feature>
<comment type="caution">
    <text evidence="2">The sequence shown here is derived from an EMBL/GenBank/DDBJ whole genome shotgun (WGS) entry which is preliminary data.</text>
</comment>
<feature type="compositionally biased region" description="Basic and acidic residues" evidence="1">
    <location>
        <begin position="8"/>
        <end position="17"/>
    </location>
</feature>
<feature type="non-terminal residue" evidence="2">
    <location>
        <position position="1"/>
    </location>
</feature>
<name>A0A391NUS1_9EUKA</name>
<evidence type="ECO:0000313" key="3">
    <source>
        <dbReference type="Proteomes" id="UP000265618"/>
    </source>
</evidence>
<evidence type="ECO:0000256" key="1">
    <source>
        <dbReference type="SAM" id="MobiDB-lite"/>
    </source>
</evidence>
<keyword evidence="3" id="KW-1185">Reference proteome</keyword>